<sequence>MGDISDQVGRPSDNGQIGIIDPDCRLIGLHLYDGSFKVIPIDNKGQLKEAFNIRVYTLLDEYKNSIRENARNAFNSFEHACRVSSFGYQIPNGCLKPTNVVLYQDNNDARHVKTYEVSLKEKDLIEGPWSQKNIANGSNLLIPVPMPLGGVIITGEETIVYRSATSFKAIPTTPDGTVIVAYERIDADGSRYLLGDIFGFLHLLLITHEKGRATELQIEFLGETSAASTISYLDNAFIYVGSRYGDSQLVKLSLQPDANGSHVRVLQSYVNLGPIVDFCVVNLEKQDNALLEVYEKAKDFISSLQKEKQSRSACGSNDQGRLNTMSIPSTIEVRPPNISHTKGSGKRWKGGREIAMEEKEKVRRTCSVCGKKDKHNKRSCPLLKEISKVEDVPRRRWSDPRFASAAAAAVVGSGRQRRWGMRGCETERRGGRAVGEHAREGVEHTGSCYGSQSQFRVLGPYVGSCLAIAKEGELTIGTIDDIQKLHIHTVPLGEHARRISYQEQSQTLAVCSFQSDTDENEMHFVRLFDDQTFEMMSVYELETYECGCSIVSCSFTDVANTYYCVGTAFALPEEVEPTKGRILIFVVENGKLQLIVEKETSGAVYSLNSFHGKLLAAVNQKIQLYKWMACDEGSWELQLECGYHGRVLSLCVQTRGDLIVVGDLMKSISLLMYKREEGRFEELAHDRHMNWITAVEILDDDVFICAENKFNLLTLRTNAEAPTKEKRALLKTVGEYHLGEFVNCFHHGSLVMRLPGSELEKVPTIIFGTVNGAIGIIASLPSDLYIFLEQLQASMVKAIGGVGGLSYDEWRSFYSKKRAYRMKNFIDGDLIESFLDLPRNRMEEVSVAMGVPVEELCMKVEEMTRLH</sequence>
<protein>
    <submittedName>
        <fullName evidence="6">DNA damage-binding protein 1a</fullName>
    </submittedName>
</protein>
<dbReference type="SUPFAM" id="SSF50978">
    <property type="entry name" value="WD40 repeat-like"/>
    <property type="match status" value="1"/>
</dbReference>
<keyword evidence="7" id="KW-1185">Reference proteome</keyword>
<accession>A0AAV9A015</accession>
<dbReference type="Proteomes" id="UP001179952">
    <property type="component" value="Unassembled WGS sequence"/>
</dbReference>
<comment type="subcellular location">
    <subcellularLocation>
        <location evidence="1">Nucleus</location>
    </subcellularLocation>
</comment>
<feature type="domain" description="RSE1/DDB1/CPSF1 first beta-propeller" evidence="5">
    <location>
        <begin position="3"/>
        <end position="268"/>
    </location>
</feature>
<reference evidence="6" key="1">
    <citation type="journal article" date="2023" name="Nat. Commun.">
        <title>Diploid and tetraploid genomes of Acorus and the evolution of monocots.</title>
        <authorList>
            <person name="Ma L."/>
            <person name="Liu K.W."/>
            <person name="Li Z."/>
            <person name="Hsiao Y.Y."/>
            <person name="Qi Y."/>
            <person name="Fu T."/>
            <person name="Tang G.D."/>
            <person name="Zhang D."/>
            <person name="Sun W.H."/>
            <person name="Liu D.K."/>
            <person name="Li Y."/>
            <person name="Chen G.Z."/>
            <person name="Liu X.D."/>
            <person name="Liao X.Y."/>
            <person name="Jiang Y.T."/>
            <person name="Yu X."/>
            <person name="Hao Y."/>
            <person name="Huang J."/>
            <person name="Zhao X.W."/>
            <person name="Ke S."/>
            <person name="Chen Y.Y."/>
            <person name="Wu W.L."/>
            <person name="Hsu J.L."/>
            <person name="Lin Y.F."/>
            <person name="Huang M.D."/>
            <person name="Li C.Y."/>
            <person name="Huang L."/>
            <person name="Wang Z.W."/>
            <person name="Zhao X."/>
            <person name="Zhong W.Y."/>
            <person name="Peng D.H."/>
            <person name="Ahmad S."/>
            <person name="Lan S."/>
            <person name="Zhang J.S."/>
            <person name="Tsai W.C."/>
            <person name="Van de Peer Y."/>
            <person name="Liu Z.J."/>
        </authorList>
    </citation>
    <scope>NUCLEOTIDE SEQUENCE</scope>
    <source>
        <strain evidence="6">SCP</strain>
    </source>
</reference>
<evidence type="ECO:0000256" key="2">
    <source>
        <dbReference type="ARBA" id="ARBA00007453"/>
    </source>
</evidence>
<comment type="similarity">
    <text evidence="2">Belongs to the DDB1 family.</text>
</comment>
<evidence type="ECO:0000259" key="5">
    <source>
        <dbReference type="Pfam" id="PF10433"/>
    </source>
</evidence>
<gene>
    <name evidence="6" type="ORF">QJS04_geneDACA024388</name>
</gene>
<evidence type="ECO:0000313" key="6">
    <source>
        <dbReference type="EMBL" id="KAK1256749.1"/>
    </source>
</evidence>
<dbReference type="InterPro" id="IPR050358">
    <property type="entry name" value="RSE1/DDB1/CFT1"/>
</dbReference>
<dbReference type="EMBL" id="JAUJYN010000085">
    <property type="protein sequence ID" value="KAK1256749.1"/>
    <property type="molecule type" value="Genomic_DNA"/>
</dbReference>
<feature type="domain" description="RSE1/DDB1/CPSF1 C-terminal" evidence="4">
    <location>
        <begin position="524"/>
        <end position="836"/>
    </location>
</feature>
<dbReference type="Pfam" id="PF10433">
    <property type="entry name" value="Beta-prop_RSE1_1st"/>
    <property type="match status" value="1"/>
</dbReference>
<evidence type="ECO:0000256" key="1">
    <source>
        <dbReference type="ARBA" id="ARBA00004123"/>
    </source>
</evidence>
<reference evidence="6" key="2">
    <citation type="submission" date="2023-06" db="EMBL/GenBank/DDBJ databases">
        <authorList>
            <person name="Ma L."/>
            <person name="Liu K.-W."/>
            <person name="Li Z."/>
            <person name="Hsiao Y.-Y."/>
            <person name="Qi Y."/>
            <person name="Fu T."/>
            <person name="Tang G."/>
            <person name="Zhang D."/>
            <person name="Sun W.-H."/>
            <person name="Liu D.-K."/>
            <person name="Li Y."/>
            <person name="Chen G.-Z."/>
            <person name="Liu X.-D."/>
            <person name="Liao X.-Y."/>
            <person name="Jiang Y.-T."/>
            <person name="Yu X."/>
            <person name="Hao Y."/>
            <person name="Huang J."/>
            <person name="Zhao X.-W."/>
            <person name="Ke S."/>
            <person name="Chen Y.-Y."/>
            <person name="Wu W.-L."/>
            <person name="Hsu J.-L."/>
            <person name="Lin Y.-F."/>
            <person name="Huang M.-D."/>
            <person name="Li C.-Y."/>
            <person name="Huang L."/>
            <person name="Wang Z.-W."/>
            <person name="Zhao X."/>
            <person name="Zhong W.-Y."/>
            <person name="Peng D.-H."/>
            <person name="Ahmad S."/>
            <person name="Lan S."/>
            <person name="Zhang J.-S."/>
            <person name="Tsai W.-C."/>
            <person name="Van De Peer Y."/>
            <person name="Liu Z.-J."/>
        </authorList>
    </citation>
    <scope>NUCLEOTIDE SEQUENCE</scope>
    <source>
        <strain evidence="6">SCP</strain>
        <tissue evidence="6">Leaves</tissue>
    </source>
</reference>
<evidence type="ECO:0000313" key="7">
    <source>
        <dbReference type="Proteomes" id="UP001179952"/>
    </source>
</evidence>
<keyword evidence="3" id="KW-0539">Nucleus</keyword>
<name>A0AAV9A015_ACOGR</name>
<dbReference type="InterPro" id="IPR018846">
    <property type="entry name" value="Beta-prop_RSE1/DDB1/CPSF1_1st"/>
</dbReference>
<proteinExistence type="inferred from homology"/>
<dbReference type="InterPro" id="IPR015943">
    <property type="entry name" value="WD40/YVTN_repeat-like_dom_sf"/>
</dbReference>
<dbReference type="FunFam" id="1.10.150.910:FF:000003">
    <property type="entry name" value="DNA damage-binding protein 1a"/>
    <property type="match status" value="1"/>
</dbReference>
<dbReference type="GO" id="GO:0003676">
    <property type="term" value="F:nucleic acid binding"/>
    <property type="evidence" value="ECO:0007669"/>
    <property type="project" value="InterPro"/>
</dbReference>
<dbReference type="AlphaFoldDB" id="A0AAV9A015"/>
<organism evidence="6 7">
    <name type="scientific">Acorus gramineus</name>
    <name type="common">Dwarf sweet flag</name>
    <dbReference type="NCBI Taxonomy" id="55184"/>
    <lineage>
        <taxon>Eukaryota</taxon>
        <taxon>Viridiplantae</taxon>
        <taxon>Streptophyta</taxon>
        <taxon>Embryophyta</taxon>
        <taxon>Tracheophyta</taxon>
        <taxon>Spermatophyta</taxon>
        <taxon>Magnoliopsida</taxon>
        <taxon>Liliopsida</taxon>
        <taxon>Acoraceae</taxon>
        <taxon>Acorus</taxon>
    </lineage>
</organism>
<dbReference type="InterPro" id="IPR004871">
    <property type="entry name" value="RSE1/DDB1/CPSF1_C"/>
</dbReference>
<dbReference type="PANTHER" id="PTHR10644">
    <property type="entry name" value="DNA REPAIR/RNA PROCESSING CPSF FAMILY"/>
    <property type="match status" value="1"/>
</dbReference>
<dbReference type="Pfam" id="PF03178">
    <property type="entry name" value="CPSF_A"/>
    <property type="match status" value="1"/>
</dbReference>
<dbReference type="Gene3D" id="2.130.10.10">
    <property type="entry name" value="YVTN repeat-like/Quinoprotein amine dehydrogenase"/>
    <property type="match status" value="2"/>
</dbReference>
<evidence type="ECO:0000259" key="4">
    <source>
        <dbReference type="Pfam" id="PF03178"/>
    </source>
</evidence>
<dbReference type="InterPro" id="IPR036322">
    <property type="entry name" value="WD40_repeat_dom_sf"/>
</dbReference>
<dbReference type="GO" id="GO:0005634">
    <property type="term" value="C:nucleus"/>
    <property type="evidence" value="ECO:0007669"/>
    <property type="project" value="UniProtKB-SubCell"/>
</dbReference>
<comment type="caution">
    <text evidence="6">The sequence shown here is derived from an EMBL/GenBank/DDBJ whole genome shotgun (WGS) entry which is preliminary data.</text>
</comment>
<dbReference type="Gene3D" id="1.10.150.910">
    <property type="match status" value="1"/>
</dbReference>
<evidence type="ECO:0000256" key="3">
    <source>
        <dbReference type="ARBA" id="ARBA00023242"/>
    </source>
</evidence>